<comment type="caution">
    <text evidence="1">The sequence shown here is derived from an EMBL/GenBank/DDBJ whole genome shotgun (WGS) entry which is preliminary data.</text>
</comment>
<protein>
    <submittedName>
        <fullName evidence="1">Uncharacterized protein</fullName>
    </submittedName>
</protein>
<dbReference type="Proteomes" id="UP001158067">
    <property type="component" value="Unassembled WGS sequence"/>
</dbReference>
<keyword evidence="2" id="KW-1185">Reference proteome</keyword>
<evidence type="ECO:0000313" key="2">
    <source>
        <dbReference type="Proteomes" id="UP001158067"/>
    </source>
</evidence>
<gene>
    <name evidence="1" type="ORF">SAMN06265222_106131</name>
</gene>
<evidence type="ECO:0000313" key="1">
    <source>
        <dbReference type="EMBL" id="SMP58840.1"/>
    </source>
</evidence>
<organism evidence="1 2">
    <name type="scientific">Neorhodopirellula lusitana</name>
    <dbReference type="NCBI Taxonomy" id="445327"/>
    <lineage>
        <taxon>Bacteria</taxon>
        <taxon>Pseudomonadati</taxon>
        <taxon>Planctomycetota</taxon>
        <taxon>Planctomycetia</taxon>
        <taxon>Pirellulales</taxon>
        <taxon>Pirellulaceae</taxon>
        <taxon>Neorhodopirellula</taxon>
    </lineage>
</organism>
<accession>A0ABY1Q4S5</accession>
<name>A0ABY1Q4S5_9BACT</name>
<dbReference type="EMBL" id="FXUG01000006">
    <property type="protein sequence ID" value="SMP58840.1"/>
    <property type="molecule type" value="Genomic_DNA"/>
</dbReference>
<reference evidence="1 2" key="1">
    <citation type="submission" date="2017-05" db="EMBL/GenBank/DDBJ databases">
        <authorList>
            <person name="Varghese N."/>
            <person name="Submissions S."/>
        </authorList>
    </citation>
    <scope>NUCLEOTIDE SEQUENCE [LARGE SCALE GENOMIC DNA]</scope>
    <source>
        <strain evidence="1 2">DSM 25457</strain>
    </source>
</reference>
<sequence>MDYLLFAFSLTDWLWDSWYELRHYTTHLNKTQWGIMAASSVLFGFVCLKGNPIRH</sequence>
<proteinExistence type="predicted"/>